<dbReference type="Proteomes" id="UP000680348">
    <property type="component" value="Unassembled WGS sequence"/>
</dbReference>
<feature type="transmembrane region" description="Helical" evidence="7">
    <location>
        <begin position="418"/>
        <end position="436"/>
    </location>
</feature>
<name>A0A942EAT4_9HYPH</name>
<dbReference type="Pfam" id="PF00860">
    <property type="entry name" value="Xan_ur_permease"/>
    <property type="match status" value="1"/>
</dbReference>
<keyword evidence="9" id="KW-1185">Reference proteome</keyword>
<evidence type="ECO:0000256" key="2">
    <source>
        <dbReference type="ARBA" id="ARBA00008821"/>
    </source>
</evidence>
<dbReference type="GO" id="GO:0005886">
    <property type="term" value="C:plasma membrane"/>
    <property type="evidence" value="ECO:0007669"/>
    <property type="project" value="TreeGrafter"/>
</dbReference>
<evidence type="ECO:0000256" key="6">
    <source>
        <dbReference type="ARBA" id="ARBA00023136"/>
    </source>
</evidence>
<dbReference type="AlphaFoldDB" id="A0A942EAT4"/>
<evidence type="ECO:0000256" key="1">
    <source>
        <dbReference type="ARBA" id="ARBA00004141"/>
    </source>
</evidence>
<dbReference type="EMBL" id="JAGWCR010000015">
    <property type="protein sequence ID" value="MBS3651642.1"/>
    <property type="molecule type" value="Genomic_DNA"/>
</dbReference>
<feature type="transmembrane region" description="Helical" evidence="7">
    <location>
        <begin position="87"/>
        <end position="104"/>
    </location>
</feature>
<proteinExistence type="inferred from homology"/>
<evidence type="ECO:0000313" key="9">
    <source>
        <dbReference type="Proteomes" id="UP000680348"/>
    </source>
</evidence>
<evidence type="ECO:0000256" key="7">
    <source>
        <dbReference type="SAM" id="Phobius"/>
    </source>
</evidence>
<feature type="transmembrane region" description="Helical" evidence="7">
    <location>
        <begin position="138"/>
        <end position="160"/>
    </location>
</feature>
<dbReference type="PANTHER" id="PTHR42810">
    <property type="entry name" value="PURINE PERMEASE C1399.01C-RELATED"/>
    <property type="match status" value="1"/>
</dbReference>
<dbReference type="InterPro" id="IPR006043">
    <property type="entry name" value="NCS2"/>
</dbReference>
<feature type="transmembrane region" description="Helical" evidence="7">
    <location>
        <begin position="110"/>
        <end position="126"/>
    </location>
</feature>
<feature type="transmembrane region" description="Helical" evidence="7">
    <location>
        <begin position="331"/>
        <end position="354"/>
    </location>
</feature>
<accession>A0A942EAT4</accession>
<evidence type="ECO:0000256" key="5">
    <source>
        <dbReference type="ARBA" id="ARBA00022989"/>
    </source>
</evidence>
<evidence type="ECO:0000256" key="4">
    <source>
        <dbReference type="ARBA" id="ARBA00022692"/>
    </source>
</evidence>
<feature type="transmembrane region" description="Helical" evidence="7">
    <location>
        <begin position="31"/>
        <end position="51"/>
    </location>
</feature>
<dbReference type="NCBIfam" id="NF037981">
    <property type="entry name" value="NCS2_1"/>
    <property type="match status" value="1"/>
</dbReference>
<keyword evidence="5 7" id="KW-1133">Transmembrane helix</keyword>
<dbReference type="RefSeq" id="WP_188257205.1">
    <property type="nucleotide sequence ID" value="NZ_JABVCF010000015.1"/>
</dbReference>
<reference evidence="8" key="1">
    <citation type="submission" date="2021-04" db="EMBL/GenBank/DDBJ databases">
        <title>Pseudaminobacter soli sp. nov., isolated from paddy soil contaminated by heavy metals.</title>
        <authorList>
            <person name="Zhang K."/>
        </authorList>
    </citation>
    <scope>NUCLEOTIDE SEQUENCE</scope>
    <source>
        <strain evidence="8">19-2017</strain>
    </source>
</reference>
<comment type="similarity">
    <text evidence="2">Belongs to the nucleobase:cation symporter-2 (NCS2) (TC 2.A.40) family.</text>
</comment>
<comment type="subcellular location">
    <subcellularLocation>
        <location evidence="1">Membrane</location>
        <topology evidence="1">Multi-pass membrane protein</topology>
    </subcellularLocation>
</comment>
<keyword evidence="6 7" id="KW-0472">Membrane</keyword>
<feature type="transmembrane region" description="Helical" evidence="7">
    <location>
        <begin position="242"/>
        <end position="266"/>
    </location>
</feature>
<evidence type="ECO:0000313" key="8">
    <source>
        <dbReference type="EMBL" id="MBS3651642.1"/>
    </source>
</evidence>
<feature type="transmembrane region" description="Helical" evidence="7">
    <location>
        <begin position="389"/>
        <end position="406"/>
    </location>
</feature>
<evidence type="ECO:0000256" key="3">
    <source>
        <dbReference type="ARBA" id="ARBA00022448"/>
    </source>
</evidence>
<protein>
    <submittedName>
        <fullName evidence="8">Purine/pyrimidine permease</fullName>
    </submittedName>
</protein>
<feature type="transmembrane region" description="Helical" evidence="7">
    <location>
        <begin position="172"/>
        <end position="195"/>
    </location>
</feature>
<keyword evidence="3" id="KW-0813">Transport</keyword>
<dbReference type="GO" id="GO:0042907">
    <property type="term" value="F:xanthine transmembrane transporter activity"/>
    <property type="evidence" value="ECO:0007669"/>
    <property type="project" value="TreeGrafter"/>
</dbReference>
<feature type="transmembrane region" description="Helical" evidence="7">
    <location>
        <begin position="360"/>
        <end position="377"/>
    </location>
</feature>
<gene>
    <name evidence="8" type="ORF">KEU06_23780</name>
</gene>
<organism evidence="8 9">
    <name type="scientific">Pseudaminobacter soli</name>
    <name type="common">ex Zhang et al. 2022</name>
    <dbReference type="NCBI Taxonomy" id="2831468"/>
    <lineage>
        <taxon>Bacteria</taxon>
        <taxon>Pseudomonadati</taxon>
        <taxon>Pseudomonadota</taxon>
        <taxon>Alphaproteobacteria</taxon>
        <taxon>Hyphomicrobiales</taxon>
        <taxon>Phyllobacteriaceae</taxon>
        <taxon>Pseudaminobacter</taxon>
    </lineage>
</organism>
<comment type="caution">
    <text evidence="8">The sequence shown here is derived from an EMBL/GenBank/DDBJ whole genome shotgun (WGS) entry which is preliminary data.</text>
</comment>
<sequence>MEHQAFEGTLVSQPDDPLPVGRAAFLGLQHVLAMDVYIVPFIIASVLAFSFADSAAFIQSAFVAAGVATLIQSQVLMRLPVVQGPSYVPIGAILAIAFGAGGGLEGLSDVIGALIPGAILIALLGSPTKLFHRIVGRLVPPIVGGAIIIVVGIALMPVALKESVFAVHGTGTVGGNILLATVTAVLLVGCMMAGIRMGVKGTWLRLSSVIIALVGGCITASLMGQFSLRGVAEAGWLTLPRIAFITFDVTFSVPAILTMVLVYLVVLAETTGTWFAVGAVIDRPVTEDQLDRGATGEGLGCLISALLCSTPVTGYSSNAGIIAITGVASRAAFAAAGILLVCFGLVGKLAALIAAIPGPVIGGVFAVLCAVIAMNGFRVVRSAQLTERNMFVVGLPILMALFATLVPPDYVKALPDLVQYLLGSSIAFGAVWAILLNQILPADARSAGTPR</sequence>
<keyword evidence="4 7" id="KW-0812">Transmembrane</keyword>
<feature type="transmembrane region" description="Helical" evidence="7">
    <location>
        <begin position="202"/>
        <end position="222"/>
    </location>
</feature>
<dbReference type="PANTHER" id="PTHR42810:SF2">
    <property type="entry name" value="PURINE PERMEASE C1399.01C-RELATED"/>
    <property type="match status" value="1"/>
</dbReference>